<dbReference type="AlphaFoldDB" id="A0A1Q9JG67"/>
<keyword evidence="4" id="KW-0132">Cell division</keyword>
<dbReference type="GO" id="GO:0000921">
    <property type="term" value="P:septin ring assembly"/>
    <property type="evidence" value="ECO:0007669"/>
    <property type="project" value="TreeGrafter"/>
</dbReference>
<evidence type="ECO:0000256" key="1">
    <source>
        <dbReference type="ARBA" id="ARBA00004496"/>
    </source>
</evidence>
<organism evidence="11 12">
    <name type="scientific">Hornefia porci</name>
    <dbReference type="NCBI Taxonomy" id="2652292"/>
    <lineage>
        <taxon>Bacteria</taxon>
        <taxon>Bacillati</taxon>
        <taxon>Bacillota</taxon>
        <taxon>Clostridia</taxon>
        <taxon>Peptostreptococcales</taxon>
        <taxon>Anaerovoracaceae</taxon>
        <taxon>Hornefia</taxon>
    </lineage>
</organism>
<keyword evidence="6" id="KW-0131">Cell cycle</keyword>
<dbReference type="PANTHER" id="PTHR34981">
    <property type="entry name" value="CELL DIVISION PROTEIN ZAPA"/>
    <property type="match status" value="1"/>
</dbReference>
<dbReference type="SUPFAM" id="SSF102829">
    <property type="entry name" value="Cell division protein ZapA-like"/>
    <property type="match status" value="1"/>
</dbReference>
<gene>
    <name evidence="11" type="ORF">BHK98_03360</name>
</gene>
<dbReference type="Pfam" id="PF05164">
    <property type="entry name" value="ZapA"/>
    <property type="match status" value="1"/>
</dbReference>
<accession>A0A1Q9JG67</accession>
<evidence type="ECO:0000256" key="4">
    <source>
        <dbReference type="ARBA" id="ARBA00022618"/>
    </source>
</evidence>
<dbReference type="GO" id="GO:0043093">
    <property type="term" value="P:FtsZ-dependent cytokinesis"/>
    <property type="evidence" value="ECO:0007669"/>
    <property type="project" value="TreeGrafter"/>
</dbReference>
<dbReference type="GO" id="GO:0000917">
    <property type="term" value="P:division septum assembly"/>
    <property type="evidence" value="ECO:0007669"/>
    <property type="project" value="UniProtKB-KW"/>
</dbReference>
<evidence type="ECO:0000313" key="11">
    <source>
        <dbReference type="EMBL" id="OLR55183.1"/>
    </source>
</evidence>
<dbReference type="PANTHER" id="PTHR34981:SF1">
    <property type="entry name" value="CELL DIVISION PROTEIN ZAPA"/>
    <property type="match status" value="1"/>
</dbReference>
<dbReference type="STRING" id="1261640.BHK98_03360"/>
<evidence type="ECO:0000256" key="8">
    <source>
        <dbReference type="ARBA" id="ARBA00026068"/>
    </source>
</evidence>
<dbReference type="InterPro" id="IPR007838">
    <property type="entry name" value="Cell_div_ZapA-like"/>
</dbReference>
<comment type="subcellular location">
    <subcellularLocation>
        <location evidence="1">Cytoplasm</location>
    </subcellularLocation>
</comment>
<sequence>MGDKVEVKIYGQTYSISGDKTQEEIERIADYVDDRMHLVSKVMGRNGTGAVAVLSSINIAEEYFDQQEEMERLRVANQQLERDSAHYIKLWEDAKKNYKQTREAMEKLKLEGQKEDKRFQELQAKCSEFENQIFDLQMENIQLKSQIEKLQKG</sequence>
<dbReference type="GO" id="GO:0030428">
    <property type="term" value="C:cell septum"/>
    <property type="evidence" value="ECO:0007669"/>
    <property type="project" value="TreeGrafter"/>
</dbReference>
<reference evidence="11 12" key="1">
    <citation type="journal article" date="2016" name="Appl. Environ. Microbiol.">
        <title>Function and Phylogeny of Bacterial Butyryl Coenzyme A:Acetate Transferases and Their Diversity in the Proximal Colon of Swine.</title>
        <authorList>
            <person name="Trachsel J."/>
            <person name="Bayles D.O."/>
            <person name="Looft T."/>
            <person name="Levine U.Y."/>
            <person name="Allen H.K."/>
        </authorList>
    </citation>
    <scope>NUCLEOTIDE SEQUENCE [LARGE SCALE GENOMIC DNA]</scope>
    <source>
        <strain evidence="11 12">68-3-10</strain>
    </source>
</reference>
<dbReference type="GO" id="GO:0032153">
    <property type="term" value="C:cell division site"/>
    <property type="evidence" value="ECO:0007669"/>
    <property type="project" value="TreeGrafter"/>
</dbReference>
<evidence type="ECO:0000256" key="9">
    <source>
        <dbReference type="ARBA" id="ARBA00033158"/>
    </source>
</evidence>
<feature type="coiled-coil region" evidence="10">
    <location>
        <begin position="63"/>
        <end position="139"/>
    </location>
</feature>
<evidence type="ECO:0000256" key="7">
    <source>
        <dbReference type="ARBA" id="ARBA00024910"/>
    </source>
</evidence>
<proteinExistence type="predicted"/>
<comment type="caution">
    <text evidence="11">The sequence shown here is derived from an EMBL/GenBank/DDBJ whole genome shotgun (WGS) entry which is preliminary data.</text>
</comment>
<dbReference type="OrthoDB" id="1711036at2"/>
<comment type="function">
    <text evidence="7">Activator of cell division through the inhibition of FtsZ GTPase activity, therefore promoting FtsZ assembly into bundles of protofilaments necessary for the formation of the division Z ring. It is recruited early at mid-cell but it is not essential for cell division.</text>
</comment>
<comment type="subunit">
    <text evidence="8">Homodimer. Interacts with FtsZ.</text>
</comment>
<keyword evidence="5" id="KW-0717">Septation</keyword>
<evidence type="ECO:0000256" key="3">
    <source>
        <dbReference type="ARBA" id="ARBA00022490"/>
    </source>
</evidence>
<evidence type="ECO:0000256" key="5">
    <source>
        <dbReference type="ARBA" id="ARBA00023210"/>
    </source>
</evidence>
<dbReference type="EMBL" id="MJIE01000001">
    <property type="protein sequence ID" value="OLR55183.1"/>
    <property type="molecule type" value="Genomic_DNA"/>
</dbReference>
<keyword evidence="3" id="KW-0963">Cytoplasm</keyword>
<evidence type="ECO:0000256" key="10">
    <source>
        <dbReference type="SAM" id="Coils"/>
    </source>
</evidence>
<protein>
    <recommendedName>
        <fullName evidence="2">Cell division protein ZapA</fullName>
    </recommendedName>
    <alternativeName>
        <fullName evidence="9">Z ring-associated protein ZapA</fullName>
    </alternativeName>
</protein>
<name>A0A1Q9JG67_9FIRM</name>
<dbReference type="RefSeq" id="WP_075712182.1">
    <property type="nucleotide sequence ID" value="NZ_MJIE01000001.1"/>
</dbReference>
<dbReference type="GO" id="GO:0005829">
    <property type="term" value="C:cytosol"/>
    <property type="evidence" value="ECO:0007669"/>
    <property type="project" value="TreeGrafter"/>
</dbReference>
<dbReference type="InterPro" id="IPR036192">
    <property type="entry name" value="Cell_div_ZapA-like_sf"/>
</dbReference>
<keyword evidence="10" id="KW-0175">Coiled coil</keyword>
<evidence type="ECO:0000256" key="6">
    <source>
        <dbReference type="ARBA" id="ARBA00023306"/>
    </source>
</evidence>
<evidence type="ECO:0000313" key="12">
    <source>
        <dbReference type="Proteomes" id="UP000187404"/>
    </source>
</evidence>
<evidence type="ECO:0000256" key="2">
    <source>
        <dbReference type="ARBA" id="ARBA00015195"/>
    </source>
</evidence>
<keyword evidence="12" id="KW-1185">Reference proteome</keyword>
<dbReference type="InterPro" id="IPR053712">
    <property type="entry name" value="Bac_CellDiv_Activator"/>
</dbReference>
<dbReference type="Proteomes" id="UP000187404">
    <property type="component" value="Unassembled WGS sequence"/>
</dbReference>
<dbReference type="Gene3D" id="6.10.250.790">
    <property type="match status" value="1"/>
</dbReference>